<comment type="pathway">
    <text evidence="2 7 8">Cell wall biogenesis; peptidoglycan biosynthesis.</text>
</comment>
<comment type="caution">
    <text evidence="11">The sequence shown here is derived from an EMBL/GenBank/DDBJ whole genome shotgun (WGS) entry which is preliminary data.</text>
</comment>
<dbReference type="AlphaFoldDB" id="A0A2G9YC84"/>
<dbReference type="PANTHER" id="PTHR43692:SF1">
    <property type="entry name" value="UDP-N-ACETYLMURAMOYLALANINE--D-GLUTAMATE LIGASE"/>
    <property type="match status" value="1"/>
</dbReference>
<dbReference type="SUPFAM" id="SSF51984">
    <property type="entry name" value="MurCD N-terminal domain"/>
    <property type="match status" value="1"/>
</dbReference>
<evidence type="ECO:0000256" key="3">
    <source>
        <dbReference type="ARBA" id="ARBA00022490"/>
    </source>
</evidence>
<keyword evidence="5 7" id="KW-0547">Nucleotide-binding</keyword>
<feature type="binding site" evidence="7">
    <location>
        <begin position="121"/>
        <end position="127"/>
    </location>
    <ligand>
        <name>ATP</name>
        <dbReference type="ChEBI" id="CHEBI:30616"/>
    </ligand>
</feature>
<keyword evidence="7 8" id="KW-0132">Cell division</keyword>
<dbReference type="HAMAP" id="MF_00639">
    <property type="entry name" value="MurD"/>
    <property type="match status" value="1"/>
</dbReference>
<evidence type="ECO:0000313" key="12">
    <source>
        <dbReference type="Proteomes" id="UP000231480"/>
    </source>
</evidence>
<dbReference type="Gene3D" id="3.40.1190.10">
    <property type="entry name" value="Mur-like, catalytic domain"/>
    <property type="match status" value="1"/>
</dbReference>
<evidence type="ECO:0000256" key="8">
    <source>
        <dbReference type="RuleBase" id="RU003664"/>
    </source>
</evidence>
<sequence>MQIKDFKDKKITIMGLGLHGGGVGSARFFAQAGAKVLVTDLKKEQELKESILKLKEFKNIEYALGQHRMEDFKNTDLIIRNPAVPDNSRHLETARENKVPIDTDIGIFFELCPAQIIGITGSKGKSTTASLCAEVLKKKYTSVILAGNIRVSVFDVLPEIKKSSLAVLELSSWQLEGLKQHKKSPHIAVITNIYKEHLDRYKSFEEYTSAKKNIFKFQNKNDILIIDKKLRNLAKDIKPELKLFDGTSQEAARIIGEIYEVSEKDIEKTIKGFRGLEGRLEFVKEINSVKYYNDTCATHPEAVIYGLNQFNNVVLIAGGTDKNLDFAKLNKVLNQKIKALILLPGTASNKIKTRKKTIKIENMEQAVLQAKKIAKPGDVVLLSPGCASFGLFKHEFDRGEKFKKYVQAET</sequence>
<name>A0A2G9YC84_9BACT</name>
<proteinExistence type="inferred from homology"/>
<dbReference type="InterPro" id="IPR013221">
    <property type="entry name" value="Mur_ligase_cen"/>
</dbReference>
<keyword evidence="4 7" id="KW-0436">Ligase</keyword>
<dbReference type="InterPro" id="IPR004101">
    <property type="entry name" value="Mur_ligase_C"/>
</dbReference>
<dbReference type="InterPro" id="IPR036615">
    <property type="entry name" value="Mur_ligase_C_dom_sf"/>
</dbReference>
<dbReference type="InterPro" id="IPR005762">
    <property type="entry name" value="MurD"/>
</dbReference>
<dbReference type="EMBL" id="PCRH01000068">
    <property type="protein sequence ID" value="PIP16849.1"/>
    <property type="molecule type" value="Genomic_DNA"/>
</dbReference>
<keyword evidence="6 7" id="KW-0067">ATP-binding</keyword>
<feature type="domain" description="Mur ligase central" evidence="10">
    <location>
        <begin position="119"/>
        <end position="264"/>
    </location>
</feature>
<gene>
    <name evidence="7 11" type="primary">murD</name>
    <name evidence="11" type="ORF">COX44_03185</name>
</gene>
<evidence type="ECO:0000259" key="9">
    <source>
        <dbReference type="Pfam" id="PF02875"/>
    </source>
</evidence>
<feature type="domain" description="Mur ligase C-terminal" evidence="9">
    <location>
        <begin position="278"/>
        <end position="384"/>
    </location>
</feature>
<evidence type="ECO:0000256" key="2">
    <source>
        <dbReference type="ARBA" id="ARBA00004752"/>
    </source>
</evidence>
<dbReference type="PANTHER" id="PTHR43692">
    <property type="entry name" value="UDP-N-ACETYLMURAMOYLALANINE--D-GLUTAMATE LIGASE"/>
    <property type="match status" value="1"/>
</dbReference>
<keyword evidence="7 8" id="KW-0573">Peptidoglycan synthesis</keyword>
<dbReference type="Gene3D" id="3.40.50.720">
    <property type="entry name" value="NAD(P)-binding Rossmann-like Domain"/>
    <property type="match status" value="1"/>
</dbReference>
<evidence type="ECO:0000256" key="7">
    <source>
        <dbReference type="HAMAP-Rule" id="MF_00639"/>
    </source>
</evidence>
<dbReference type="InterPro" id="IPR036565">
    <property type="entry name" value="Mur-like_cat_sf"/>
</dbReference>
<comment type="catalytic activity">
    <reaction evidence="7 8">
        <text>UDP-N-acetyl-alpha-D-muramoyl-L-alanine + D-glutamate + ATP = UDP-N-acetyl-alpha-D-muramoyl-L-alanyl-D-glutamate + ADP + phosphate + H(+)</text>
        <dbReference type="Rhea" id="RHEA:16429"/>
        <dbReference type="ChEBI" id="CHEBI:15378"/>
        <dbReference type="ChEBI" id="CHEBI:29986"/>
        <dbReference type="ChEBI" id="CHEBI:30616"/>
        <dbReference type="ChEBI" id="CHEBI:43474"/>
        <dbReference type="ChEBI" id="CHEBI:83898"/>
        <dbReference type="ChEBI" id="CHEBI:83900"/>
        <dbReference type="ChEBI" id="CHEBI:456216"/>
        <dbReference type="EC" id="6.3.2.9"/>
    </reaction>
</comment>
<organism evidence="11 12">
    <name type="scientific">Candidatus Portnoybacteria bacterium CG23_combo_of_CG06-09_8_20_14_all_37_13</name>
    <dbReference type="NCBI Taxonomy" id="1974819"/>
    <lineage>
        <taxon>Bacteria</taxon>
        <taxon>Candidatus Portnoyibacteriota</taxon>
    </lineage>
</organism>
<evidence type="ECO:0000259" key="10">
    <source>
        <dbReference type="Pfam" id="PF08245"/>
    </source>
</evidence>
<dbReference type="GO" id="GO:0071555">
    <property type="term" value="P:cell wall organization"/>
    <property type="evidence" value="ECO:0007669"/>
    <property type="project" value="UniProtKB-KW"/>
</dbReference>
<comment type="function">
    <text evidence="7 8">Cell wall formation. Catalyzes the addition of glutamate to the nucleotide precursor UDP-N-acetylmuramoyl-L-alanine (UMA).</text>
</comment>
<dbReference type="Proteomes" id="UP000231480">
    <property type="component" value="Unassembled WGS sequence"/>
</dbReference>
<evidence type="ECO:0000256" key="6">
    <source>
        <dbReference type="ARBA" id="ARBA00022840"/>
    </source>
</evidence>
<dbReference type="EC" id="6.3.2.9" evidence="7 8"/>
<dbReference type="Pfam" id="PF02875">
    <property type="entry name" value="Mur_ligase_C"/>
    <property type="match status" value="1"/>
</dbReference>
<protein>
    <recommendedName>
        <fullName evidence="7 8">UDP-N-acetylmuramoylalanine--D-glutamate ligase</fullName>
        <ecNumber evidence="7 8">6.3.2.9</ecNumber>
    </recommendedName>
    <alternativeName>
        <fullName evidence="7">D-glutamic acid-adding enzyme</fullName>
    </alternativeName>
    <alternativeName>
        <fullName evidence="7">UDP-N-acetylmuramoyl-L-alanyl-D-glutamate synthetase</fullName>
    </alternativeName>
</protein>
<dbReference type="GO" id="GO:0005524">
    <property type="term" value="F:ATP binding"/>
    <property type="evidence" value="ECO:0007669"/>
    <property type="project" value="UniProtKB-UniRule"/>
</dbReference>
<keyword evidence="7 8" id="KW-0131">Cell cycle</keyword>
<comment type="similarity">
    <text evidence="7">Belongs to the MurCDEF family.</text>
</comment>
<dbReference type="GO" id="GO:0051301">
    <property type="term" value="P:cell division"/>
    <property type="evidence" value="ECO:0007669"/>
    <property type="project" value="UniProtKB-KW"/>
</dbReference>
<dbReference type="NCBIfam" id="TIGR01087">
    <property type="entry name" value="murD"/>
    <property type="match status" value="1"/>
</dbReference>
<keyword evidence="3 7" id="KW-0963">Cytoplasm</keyword>
<dbReference type="Pfam" id="PF21799">
    <property type="entry name" value="MurD-like_N"/>
    <property type="match status" value="1"/>
</dbReference>
<keyword evidence="7 8" id="KW-0133">Cell shape</keyword>
<comment type="subcellular location">
    <subcellularLocation>
        <location evidence="1 7 8">Cytoplasm</location>
    </subcellularLocation>
</comment>
<keyword evidence="7 8" id="KW-0961">Cell wall biogenesis/degradation</keyword>
<evidence type="ECO:0000256" key="4">
    <source>
        <dbReference type="ARBA" id="ARBA00022598"/>
    </source>
</evidence>
<dbReference type="Pfam" id="PF08245">
    <property type="entry name" value="Mur_ligase_M"/>
    <property type="match status" value="1"/>
</dbReference>
<accession>A0A2G9YC84</accession>
<dbReference type="SUPFAM" id="SSF53244">
    <property type="entry name" value="MurD-like peptide ligases, peptide-binding domain"/>
    <property type="match status" value="1"/>
</dbReference>
<dbReference type="Gene3D" id="3.90.190.20">
    <property type="entry name" value="Mur ligase, C-terminal domain"/>
    <property type="match status" value="1"/>
</dbReference>
<evidence type="ECO:0000313" key="11">
    <source>
        <dbReference type="EMBL" id="PIP16849.1"/>
    </source>
</evidence>
<dbReference type="GO" id="GO:0008764">
    <property type="term" value="F:UDP-N-acetylmuramoylalanine-D-glutamate ligase activity"/>
    <property type="evidence" value="ECO:0007669"/>
    <property type="project" value="UniProtKB-UniRule"/>
</dbReference>
<dbReference type="SUPFAM" id="SSF53623">
    <property type="entry name" value="MurD-like peptide ligases, catalytic domain"/>
    <property type="match status" value="1"/>
</dbReference>
<dbReference type="GO" id="GO:0005737">
    <property type="term" value="C:cytoplasm"/>
    <property type="evidence" value="ECO:0007669"/>
    <property type="project" value="UniProtKB-SubCell"/>
</dbReference>
<evidence type="ECO:0000256" key="5">
    <source>
        <dbReference type="ARBA" id="ARBA00022741"/>
    </source>
</evidence>
<dbReference type="UniPathway" id="UPA00219"/>
<dbReference type="GO" id="GO:0009252">
    <property type="term" value="P:peptidoglycan biosynthetic process"/>
    <property type="evidence" value="ECO:0007669"/>
    <property type="project" value="UniProtKB-UniRule"/>
</dbReference>
<reference evidence="11 12" key="1">
    <citation type="submission" date="2017-09" db="EMBL/GenBank/DDBJ databases">
        <title>Depth-based differentiation of microbial function through sediment-hosted aquifers and enrichment of novel symbionts in the deep terrestrial subsurface.</title>
        <authorList>
            <person name="Probst A.J."/>
            <person name="Ladd B."/>
            <person name="Jarett J.K."/>
            <person name="Geller-Mcgrath D.E."/>
            <person name="Sieber C.M."/>
            <person name="Emerson J.B."/>
            <person name="Anantharaman K."/>
            <person name="Thomas B.C."/>
            <person name="Malmstrom R."/>
            <person name="Stieglmeier M."/>
            <person name="Klingl A."/>
            <person name="Woyke T."/>
            <person name="Ryan C.M."/>
            <person name="Banfield J.F."/>
        </authorList>
    </citation>
    <scope>NUCLEOTIDE SEQUENCE [LARGE SCALE GENOMIC DNA]</scope>
    <source>
        <strain evidence="11">CG23_combo_of_CG06-09_8_20_14_all_37_13</strain>
    </source>
</reference>
<dbReference type="GO" id="GO:0008360">
    <property type="term" value="P:regulation of cell shape"/>
    <property type="evidence" value="ECO:0007669"/>
    <property type="project" value="UniProtKB-KW"/>
</dbReference>
<evidence type="ECO:0000256" key="1">
    <source>
        <dbReference type="ARBA" id="ARBA00004496"/>
    </source>
</evidence>